<dbReference type="Pfam" id="PF18803">
    <property type="entry name" value="CxC2"/>
    <property type="match status" value="1"/>
</dbReference>
<feature type="non-terminal residue" evidence="2">
    <location>
        <position position="775"/>
    </location>
</feature>
<dbReference type="PANTHER" id="PTHR33096:SF1">
    <property type="entry name" value="CXC1-LIKE CYSTEINE CLUSTER ASSOCIATED WITH KDZ TRANSPOSASES DOMAIN-CONTAINING PROTEIN"/>
    <property type="match status" value="1"/>
</dbReference>
<dbReference type="AlphaFoldDB" id="A0A0C3D9R1"/>
<protein>
    <recommendedName>
        <fullName evidence="1">CxC2-like cysteine cluster KDZ transposase-associated domain-containing protein</fullName>
    </recommendedName>
</protein>
<proteinExistence type="predicted"/>
<name>A0A0C3D9R1_9AGAM</name>
<feature type="non-terminal residue" evidence="2">
    <location>
        <position position="1"/>
    </location>
</feature>
<reference evidence="3" key="2">
    <citation type="submission" date="2015-01" db="EMBL/GenBank/DDBJ databases">
        <title>Evolutionary Origins and Diversification of the Mycorrhizal Mutualists.</title>
        <authorList>
            <consortium name="DOE Joint Genome Institute"/>
            <consortium name="Mycorrhizal Genomics Consortium"/>
            <person name="Kohler A."/>
            <person name="Kuo A."/>
            <person name="Nagy L.G."/>
            <person name="Floudas D."/>
            <person name="Copeland A."/>
            <person name="Barry K.W."/>
            <person name="Cichocki N."/>
            <person name="Veneault-Fourrey C."/>
            <person name="LaButti K."/>
            <person name="Lindquist E.A."/>
            <person name="Lipzen A."/>
            <person name="Lundell T."/>
            <person name="Morin E."/>
            <person name="Murat C."/>
            <person name="Riley R."/>
            <person name="Ohm R."/>
            <person name="Sun H."/>
            <person name="Tunlid A."/>
            <person name="Henrissat B."/>
            <person name="Grigoriev I.V."/>
            <person name="Hibbett D.S."/>
            <person name="Martin F."/>
        </authorList>
    </citation>
    <scope>NUCLEOTIDE SEQUENCE [LARGE SCALE GENOMIC DNA]</scope>
    <source>
        <strain evidence="3">Foug A</strain>
    </source>
</reference>
<accession>A0A0C3D9R1</accession>
<dbReference type="EMBL" id="KN822100">
    <property type="protein sequence ID" value="KIM57480.1"/>
    <property type="molecule type" value="Genomic_DNA"/>
</dbReference>
<dbReference type="OrthoDB" id="3261436at2759"/>
<gene>
    <name evidence="2" type="ORF">SCLCIDRAFT_46471</name>
</gene>
<keyword evidence="3" id="KW-1185">Reference proteome</keyword>
<evidence type="ECO:0000259" key="1">
    <source>
        <dbReference type="Pfam" id="PF18803"/>
    </source>
</evidence>
<evidence type="ECO:0000313" key="2">
    <source>
        <dbReference type="EMBL" id="KIM57480.1"/>
    </source>
</evidence>
<dbReference type="PANTHER" id="PTHR33096">
    <property type="entry name" value="CXC2 DOMAIN-CONTAINING PROTEIN"/>
    <property type="match status" value="1"/>
</dbReference>
<dbReference type="InterPro" id="IPR041457">
    <property type="entry name" value="CxC2_KDZ-assoc"/>
</dbReference>
<sequence length="775" mass="88328">FKDFPLLAWSRLDCKDYLSELLRLEGRCGVSENCLSCRRQPAQFRCDDCFGLGMYCQECIVVCHGNNPLHRLKKWNGTYFEHTTLKDLGLNVQLGHPVGEQCSRPRPVPKGEFVVVHDNGVHVVSLTFCRCETAGTYFRQLLRIRWFPATSDKPRTAATFCMLEHFHILSLESKISCYDFYNALSRLSDNTGLNPPKTRYEQFLRMVRQWHHLKMLKHSGRGHDPAGVLNLKEGECAVLCPACPQPGKNMNVSSSVPRDTDALFVALDANFRLRHHAVSSNETDPSLSQGWAYFVEDSTFKKYLCDHKNDVQEKSTCSNHNAVNMADVKSKKSCDATGIGMVVCARHGMRLPNGVVDLQYGERYVNMDYAFASALHHSNSTLLKVSYDIACQWHKKLHQRMVKMPPSVQPNLHNRDITFLVPKFHLPAHITSCQWAFSFNWTKGIRRTDGEEPEHGWANINAAALSTKDMGPGHRRDMLDDYFGNWNWKKLVKLGSSILRKIKEAIPECNEHQGDFEELTQSLEHKFPEQLVKWKRQVEEWEANSTKPNTFEVKSTGITQASIRLQLAKEEAEISLSKSEVPLHPDVTAGFFISTGIDLEDQQQRLREATRLGLSGTDTNQVRVQQRSNILMRRIEAWQQVQDLFMPGVSTLRDESTQVTNQPHSLADLLLFLPSQINGKTVCPRKLEMIEFRLREGQAFDALNNIRQGLCSRAYMLKFKDRFLCGQGANTRARNCVKTLDVKIGSATTRYRMAYRALSTLGPSLGQVGWKHHLR</sequence>
<dbReference type="InParanoid" id="A0A0C3D9R1"/>
<reference evidence="2 3" key="1">
    <citation type="submission" date="2014-04" db="EMBL/GenBank/DDBJ databases">
        <authorList>
            <consortium name="DOE Joint Genome Institute"/>
            <person name="Kuo A."/>
            <person name="Kohler A."/>
            <person name="Nagy L.G."/>
            <person name="Floudas D."/>
            <person name="Copeland A."/>
            <person name="Barry K.W."/>
            <person name="Cichocki N."/>
            <person name="Veneault-Fourrey C."/>
            <person name="LaButti K."/>
            <person name="Lindquist E.A."/>
            <person name="Lipzen A."/>
            <person name="Lundell T."/>
            <person name="Morin E."/>
            <person name="Murat C."/>
            <person name="Sun H."/>
            <person name="Tunlid A."/>
            <person name="Henrissat B."/>
            <person name="Grigoriev I.V."/>
            <person name="Hibbett D.S."/>
            <person name="Martin F."/>
            <person name="Nordberg H.P."/>
            <person name="Cantor M.N."/>
            <person name="Hua S.X."/>
        </authorList>
    </citation>
    <scope>NUCLEOTIDE SEQUENCE [LARGE SCALE GENOMIC DNA]</scope>
    <source>
        <strain evidence="2 3">Foug A</strain>
    </source>
</reference>
<dbReference type="HOGENOM" id="CLU_003703_13_0_1"/>
<organism evidence="2 3">
    <name type="scientific">Scleroderma citrinum Foug A</name>
    <dbReference type="NCBI Taxonomy" id="1036808"/>
    <lineage>
        <taxon>Eukaryota</taxon>
        <taxon>Fungi</taxon>
        <taxon>Dikarya</taxon>
        <taxon>Basidiomycota</taxon>
        <taxon>Agaricomycotina</taxon>
        <taxon>Agaricomycetes</taxon>
        <taxon>Agaricomycetidae</taxon>
        <taxon>Boletales</taxon>
        <taxon>Sclerodermatineae</taxon>
        <taxon>Sclerodermataceae</taxon>
        <taxon>Scleroderma</taxon>
    </lineage>
</organism>
<dbReference type="Pfam" id="PF18758">
    <property type="entry name" value="KDZ"/>
    <property type="match status" value="1"/>
</dbReference>
<evidence type="ECO:0000313" key="3">
    <source>
        <dbReference type="Proteomes" id="UP000053989"/>
    </source>
</evidence>
<dbReference type="Proteomes" id="UP000053989">
    <property type="component" value="Unassembled WGS sequence"/>
</dbReference>
<dbReference type="STRING" id="1036808.A0A0C3D9R1"/>
<feature type="domain" description="CxC2-like cysteine cluster KDZ transposase-associated" evidence="1">
    <location>
        <begin position="85"/>
        <end position="192"/>
    </location>
</feature>
<dbReference type="InterPro" id="IPR040521">
    <property type="entry name" value="KDZ"/>
</dbReference>